<organism evidence="2 3">
    <name type="scientific">Portunus trituberculatus</name>
    <name type="common">Swimming crab</name>
    <name type="synonym">Neptunus trituberculatus</name>
    <dbReference type="NCBI Taxonomy" id="210409"/>
    <lineage>
        <taxon>Eukaryota</taxon>
        <taxon>Metazoa</taxon>
        <taxon>Ecdysozoa</taxon>
        <taxon>Arthropoda</taxon>
        <taxon>Crustacea</taxon>
        <taxon>Multicrustacea</taxon>
        <taxon>Malacostraca</taxon>
        <taxon>Eumalacostraca</taxon>
        <taxon>Eucarida</taxon>
        <taxon>Decapoda</taxon>
        <taxon>Pleocyemata</taxon>
        <taxon>Brachyura</taxon>
        <taxon>Eubrachyura</taxon>
        <taxon>Portunoidea</taxon>
        <taxon>Portunidae</taxon>
        <taxon>Portuninae</taxon>
        <taxon>Portunus</taxon>
    </lineage>
</organism>
<dbReference type="EMBL" id="VSRR010139044">
    <property type="protein sequence ID" value="MPD04006.1"/>
    <property type="molecule type" value="Genomic_DNA"/>
</dbReference>
<keyword evidence="1" id="KW-0472">Membrane</keyword>
<keyword evidence="1" id="KW-1133">Transmembrane helix</keyword>
<feature type="transmembrane region" description="Helical" evidence="1">
    <location>
        <begin position="12"/>
        <end position="31"/>
    </location>
</feature>
<dbReference type="Proteomes" id="UP000324222">
    <property type="component" value="Unassembled WGS sequence"/>
</dbReference>
<keyword evidence="3" id="KW-1185">Reference proteome</keyword>
<keyword evidence="1" id="KW-0812">Transmembrane</keyword>
<reference evidence="2 3" key="1">
    <citation type="submission" date="2019-05" db="EMBL/GenBank/DDBJ databases">
        <title>Another draft genome of Portunus trituberculatus and its Hox gene families provides insights of decapod evolution.</title>
        <authorList>
            <person name="Jeong J.-H."/>
            <person name="Song I."/>
            <person name="Kim S."/>
            <person name="Choi T."/>
            <person name="Kim D."/>
            <person name="Ryu S."/>
            <person name="Kim W."/>
        </authorList>
    </citation>
    <scope>NUCLEOTIDE SEQUENCE [LARGE SCALE GENOMIC DNA]</scope>
    <source>
        <tissue evidence="2">Muscle</tissue>
    </source>
</reference>
<evidence type="ECO:0000313" key="2">
    <source>
        <dbReference type="EMBL" id="MPD04006.1"/>
    </source>
</evidence>
<sequence length="43" mass="4338">MLLSTILLTSSPPLPLSLLIPALVLGIAALLRVSKAFPLAGVG</sequence>
<proteinExistence type="predicted"/>
<protein>
    <submittedName>
        <fullName evidence="2">Uncharacterized protein</fullName>
    </submittedName>
</protein>
<accession>A0A5B7KB16</accession>
<evidence type="ECO:0000313" key="3">
    <source>
        <dbReference type="Proteomes" id="UP000324222"/>
    </source>
</evidence>
<comment type="caution">
    <text evidence="2">The sequence shown here is derived from an EMBL/GenBank/DDBJ whole genome shotgun (WGS) entry which is preliminary data.</text>
</comment>
<dbReference type="AlphaFoldDB" id="A0A5B7KB16"/>
<gene>
    <name evidence="2" type="ORF">E2C01_099673</name>
</gene>
<evidence type="ECO:0000256" key="1">
    <source>
        <dbReference type="SAM" id="Phobius"/>
    </source>
</evidence>
<name>A0A5B7KB16_PORTR</name>